<evidence type="ECO:0000313" key="4">
    <source>
        <dbReference type="Proteomes" id="UP000053477"/>
    </source>
</evidence>
<feature type="compositionally biased region" description="Basic and acidic residues" evidence="2">
    <location>
        <begin position="189"/>
        <end position="200"/>
    </location>
</feature>
<feature type="coiled-coil region" evidence="1">
    <location>
        <begin position="24"/>
        <end position="72"/>
    </location>
</feature>
<protein>
    <submittedName>
        <fullName evidence="3">Uncharacterized protein</fullName>
    </submittedName>
</protein>
<organism evidence="3 4">
    <name type="scientific">Schizopora paradoxa</name>
    <dbReference type="NCBI Taxonomy" id="27342"/>
    <lineage>
        <taxon>Eukaryota</taxon>
        <taxon>Fungi</taxon>
        <taxon>Dikarya</taxon>
        <taxon>Basidiomycota</taxon>
        <taxon>Agaricomycotina</taxon>
        <taxon>Agaricomycetes</taxon>
        <taxon>Hymenochaetales</taxon>
        <taxon>Schizoporaceae</taxon>
        <taxon>Schizopora</taxon>
    </lineage>
</organism>
<evidence type="ECO:0000313" key="3">
    <source>
        <dbReference type="EMBL" id="KLO17506.1"/>
    </source>
</evidence>
<name>A0A0H2SKA1_9AGAM</name>
<sequence>MESKDLRPLADHKQNALRAFSSMLDATECLVVEQQANVLRLEERLQASEDANAKLRLQSQSSSEKIERHEEAIDKLQKCISSPERDVRLLRLEERFQALVGTTAEDRLHSSEQIRRLRDDFKVLSDRITAPAVPAGSTPGASIGEQGTSGLQARNQNRSIVPEDGVIQQLQRENEELRKQLANIKAQLERVGDPKGDEAPAKGANTHDQQGTLPNKNAPSILNAENSKGPQNSQSTAKPPTPPQPGPSRPQNANENAATHSQPSGSQLPVSQEPTRLLQLNQIKSDVETETVRPIGLRRIGALKRPTIFACVY</sequence>
<reference evidence="3 4" key="1">
    <citation type="submission" date="2015-04" db="EMBL/GenBank/DDBJ databases">
        <title>Complete genome sequence of Schizopora paradoxa KUC8140, a cosmopolitan wood degrader in East Asia.</title>
        <authorList>
            <consortium name="DOE Joint Genome Institute"/>
            <person name="Min B."/>
            <person name="Park H."/>
            <person name="Jang Y."/>
            <person name="Kim J.-J."/>
            <person name="Kim K.H."/>
            <person name="Pangilinan J."/>
            <person name="Lipzen A."/>
            <person name="Riley R."/>
            <person name="Grigoriev I.V."/>
            <person name="Spatafora J.W."/>
            <person name="Choi I.-G."/>
        </authorList>
    </citation>
    <scope>NUCLEOTIDE SEQUENCE [LARGE SCALE GENOMIC DNA]</scope>
    <source>
        <strain evidence="3 4">KUC8140</strain>
    </source>
</reference>
<feature type="compositionally biased region" description="Polar residues" evidence="2">
    <location>
        <begin position="251"/>
        <end position="277"/>
    </location>
</feature>
<feature type="region of interest" description="Disordered" evidence="2">
    <location>
        <begin position="189"/>
        <end position="277"/>
    </location>
</feature>
<feature type="region of interest" description="Disordered" evidence="2">
    <location>
        <begin position="131"/>
        <end position="160"/>
    </location>
</feature>
<evidence type="ECO:0000256" key="1">
    <source>
        <dbReference type="SAM" id="Coils"/>
    </source>
</evidence>
<dbReference type="EMBL" id="KQ085904">
    <property type="protein sequence ID" value="KLO17506.1"/>
    <property type="molecule type" value="Genomic_DNA"/>
</dbReference>
<proteinExistence type="predicted"/>
<accession>A0A0H2SKA1</accession>
<keyword evidence="1" id="KW-0175">Coiled coil</keyword>
<keyword evidence="4" id="KW-1185">Reference proteome</keyword>
<dbReference type="AlphaFoldDB" id="A0A0H2SKA1"/>
<dbReference type="Proteomes" id="UP000053477">
    <property type="component" value="Unassembled WGS sequence"/>
</dbReference>
<dbReference type="InParanoid" id="A0A0H2SKA1"/>
<feature type="compositionally biased region" description="Polar residues" evidence="2">
    <location>
        <begin position="206"/>
        <end position="238"/>
    </location>
</feature>
<feature type="compositionally biased region" description="Pro residues" evidence="2">
    <location>
        <begin position="239"/>
        <end position="248"/>
    </location>
</feature>
<feature type="compositionally biased region" description="Polar residues" evidence="2">
    <location>
        <begin position="145"/>
        <end position="159"/>
    </location>
</feature>
<gene>
    <name evidence="3" type="ORF">SCHPADRAFT_164442</name>
</gene>
<evidence type="ECO:0000256" key="2">
    <source>
        <dbReference type="SAM" id="MobiDB-lite"/>
    </source>
</evidence>